<feature type="active site" description="Proton donor/acceptor" evidence="13">
    <location>
        <position position="162"/>
    </location>
</feature>
<comment type="function">
    <text evidence="13">Catalyzes the conversion of 4-hydroxy-tetrahydrodipicolinate (HTPA) to tetrahydrodipicolinate.</text>
</comment>
<dbReference type="EMBL" id="FWFT01000002">
    <property type="protein sequence ID" value="SLN36054.1"/>
    <property type="molecule type" value="Genomic_DNA"/>
</dbReference>
<dbReference type="GO" id="GO:0019877">
    <property type="term" value="P:diaminopimelate biosynthetic process"/>
    <property type="evidence" value="ECO:0007669"/>
    <property type="project" value="UniProtKB-UniRule"/>
</dbReference>
<comment type="pathway">
    <text evidence="9 13">Amino-acid biosynthesis; L-lysine biosynthesis via DAP pathway; (S)-tetrahydrodipicolinate from L-aspartate: step 4/4.</text>
</comment>
<comment type="similarity">
    <text evidence="1 13">Belongs to the DapB family.</text>
</comment>
<comment type="catalytic activity">
    <reaction evidence="11 13">
        <text>(S)-2,3,4,5-tetrahydrodipicolinate + NADP(+) + H2O = (2S,4S)-4-hydroxy-2,3,4,5-tetrahydrodipicolinate + NADPH + H(+)</text>
        <dbReference type="Rhea" id="RHEA:35331"/>
        <dbReference type="ChEBI" id="CHEBI:15377"/>
        <dbReference type="ChEBI" id="CHEBI:15378"/>
        <dbReference type="ChEBI" id="CHEBI:16845"/>
        <dbReference type="ChEBI" id="CHEBI:57783"/>
        <dbReference type="ChEBI" id="CHEBI:58349"/>
        <dbReference type="ChEBI" id="CHEBI:67139"/>
        <dbReference type="EC" id="1.17.1.8"/>
    </reaction>
</comment>
<keyword evidence="4 13" id="KW-0521">NADP</keyword>
<feature type="binding site" evidence="13">
    <location>
        <position position="163"/>
    </location>
    <ligand>
        <name>(S)-2,3,4,5-tetrahydrodipicolinate</name>
        <dbReference type="ChEBI" id="CHEBI:16845"/>
    </ligand>
</feature>
<dbReference type="SUPFAM" id="SSF51735">
    <property type="entry name" value="NAD(P)-binding Rossmann-fold domains"/>
    <property type="match status" value="1"/>
</dbReference>
<evidence type="ECO:0000256" key="13">
    <source>
        <dbReference type="HAMAP-Rule" id="MF_00102"/>
    </source>
</evidence>
<reference evidence="16 17" key="1">
    <citation type="submission" date="2017-03" db="EMBL/GenBank/DDBJ databases">
        <authorList>
            <person name="Afonso C.L."/>
            <person name="Miller P.J."/>
            <person name="Scott M.A."/>
            <person name="Spackman E."/>
            <person name="Goraichik I."/>
            <person name="Dimitrov K.M."/>
            <person name="Suarez D.L."/>
            <person name="Swayne D.E."/>
        </authorList>
    </citation>
    <scope>NUCLEOTIDE SEQUENCE [LARGE SCALE GENOMIC DNA]</scope>
    <source>
        <strain evidence="16 17">CECT 8397</strain>
    </source>
</reference>
<dbReference type="InterPro" id="IPR023940">
    <property type="entry name" value="DHDPR_bac"/>
</dbReference>
<dbReference type="InterPro" id="IPR000846">
    <property type="entry name" value="DapB_N"/>
</dbReference>
<dbReference type="InterPro" id="IPR022664">
    <property type="entry name" value="DapB_N_CS"/>
</dbReference>
<keyword evidence="6 13" id="KW-0560">Oxidoreductase</keyword>
<sequence length="276" mass="28367">MSETMTDKPGIVITGGSGRMGQMLTSAVLASDACQLVGVLEREGHDWIGRDVGQTMGGAPVGVTVTDDAVAAFAKAQAVIDFTAPAATVGFAELAAQARAVHVIGTTGLTEGDIAKLDAAAHHAVIVRAGNMSLGVNLLVQLTKKVAAALDEDFDIEVIEAHHHHKVDAPSGTALMLGEAAAEGRGVSLKDVSDSGRDGITGARKRGDIGFSAIRGGDIVGEHDVLFAAAGERIKLTHIATDRAIFARGALKAALWGQSQKPGAYDMFDVLGLGKE</sequence>
<evidence type="ECO:0000256" key="7">
    <source>
        <dbReference type="ARBA" id="ARBA00023027"/>
    </source>
</evidence>
<comment type="subcellular location">
    <subcellularLocation>
        <location evidence="13">Cytoplasm</location>
    </subcellularLocation>
</comment>
<dbReference type="PANTHER" id="PTHR20836">
    <property type="entry name" value="DIHYDRODIPICOLINATE REDUCTASE"/>
    <property type="match status" value="1"/>
</dbReference>
<dbReference type="Pfam" id="PF05173">
    <property type="entry name" value="DapB_C"/>
    <property type="match status" value="1"/>
</dbReference>
<dbReference type="HAMAP" id="MF_00102">
    <property type="entry name" value="DapB"/>
    <property type="match status" value="1"/>
</dbReference>
<protein>
    <recommendedName>
        <fullName evidence="10 13">4-hydroxy-tetrahydrodipicolinate reductase</fullName>
        <shortName evidence="13">HTPA reductase</shortName>
        <ecNumber evidence="10 13">1.17.1.8</ecNumber>
    </recommendedName>
</protein>
<accession>A0A1Y5SBT7</accession>
<dbReference type="GO" id="GO:0050661">
    <property type="term" value="F:NADP binding"/>
    <property type="evidence" value="ECO:0007669"/>
    <property type="project" value="UniProtKB-UniRule"/>
</dbReference>
<dbReference type="GO" id="GO:0009089">
    <property type="term" value="P:lysine biosynthetic process via diaminopimelate"/>
    <property type="evidence" value="ECO:0007669"/>
    <property type="project" value="UniProtKB-UniRule"/>
</dbReference>
<evidence type="ECO:0000313" key="16">
    <source>
        <dbReference type="EMBL" id="SLN36054.1"/>
    </source>
</evidence>
<evidence type="ECO:0000256" key="6">
    <source>
        <dbReference type="ARBA" id="ARBA00023002"/>
    </source>
</evidence>
<dbReference type="SUPFAM" id="SSF55347">
    <property type="entry name" value="Glyceraldehyde-3-phosphate dehydrogenase-like, C-terminal domain"/>
    <property type="match status" value="1"/>
</dbReference>
<dbReference type="GO" id="GO:0005829">
    <property type="term" value="C:cytosol"/>
    <property type="evidence" value="ECO:0007669"/>
    <property type="project" value="TreeGrafter"/>
</dbReference>
<comment type="catalytic activity">
    <reaction evidence="12 13">
        <text>(S)-2,3,4,5-tetrahydrodipicolinate + NAD(+) + H2O = (2S,4S)-4-hydroxy-2,3,4,5-tetrahydrodipicolinate + NADH + H(+)</text>
        <dbReference type="Rhea" id="RHEA:35323"/>
        <dbReference type="ChEBI" id="CHEBI:15377"/>
        <dbReference type="ChEBI" id="CHEBI:15378"/>
        <dbReference type="ChEBI" id="CHEBI:16845"/>
        <dbReference type="ChEBI" id="CHEBI:57540"/>
        <dbReference type="ChEBI" id="CHEBI:57945"/>
        <dbReference type="ChEBI" id="CHEBI:67139"/>
        <dbReference type="EC" id="1.17.1.8"/>
    </reaction>
</comment>
<proteinExistence type="inferred from homology"/>
<evidence type="ECO:0000259" key="14">
    <source>
        <dbReference type="Pfam" id="PF01113"/>
    </source>
</evidence>
<evidence type="ECO:0000256" key="1">
    <source>
        <dbReference type="ARBA" id="ARBA00006642"/>
    </source>
</evidence>
<dbReference type="Gene3D" id="3.30.360.10">
    <property type="entry name" value="Dihydrodipicolinate Reductase, domain 2"/>
    <property type="match status" value="1"/>
</dbReference>
<comment type="subunit">
    <text evidence="13">Homotetramer.</text>
</comment>
<name>A0A1Y5SBT7_9RHOB</name>
<evidence type="ECO:0000256" key="3">
    <source>
        <dbReference type="ARBA" id="ARBA00022605"/>
    </source>
</evidence>
<evidence type="ECO:0000256" key="8">
    <source>
        <dbReference type="ARBA" id="ARBA00023154"/>
    </source>
</evidence>
<dbReference type="GO" id="GO:0008839">
    <property type="term" value="F:4-hydroxy-tetrahydrodipicolinate reductase"/>
    <property type="evidence" value="ECO:0007669"/>
    <property type="project" value="UniProtKB-UniRule"/>
</dbReference>
<feature type="binding site" evidence="13">
    <location>
        <position position="42"/>
    </location>
    <ligand>
        <name>NADP(+)</name>
        <dbReference type="ChEBI" id="CHEBI:58349"/>
    </ligand>
</feature>
<feature type="binding site" evidence="13">
    <location>
        <begin position="172"/>
        <end position="173"/>
    </location>
    <ligand>
        <name>(S)-2,3,4,5-tetrahydrodipicolinate</name>
        <dbReference type="ChEBI" id="CHEBI:16845"/>
    </ligand>
</feature>
<gene>
    <name evidence="13 16" type="primary">dapB</name>
    <name evidence="16" type="ORF">PSJ8397_01832</name>
</gene>
<keyword evidence="7 13" id="KW-0520">NAD</keyword>
<dbReference type="CDD" id="cd02274">
    <property type="entry name" value="DHDPR_N"/>
    <property type="match status" value="1"/>
</dbReference>
<feature type="binding site" evidence="13">
    <location>
        <begin position="129"/>
        <end position="132"/>
    </location>
    <ligand>
        <name>NAD(+)</name>
        <dbReference type="ChEBI" id="CHEBI:57540"/>
    </ligand>
</feature>
<dbReference type="EC" id="1.17.1.8" evidence="10 13"/>
<dbReference type="UniPathway" id="UPA00034">
    <property type="reaction ID" value="UER00018"/>
</dbReference>
<dbReference type="PANTHER" id="PTHR20836:SF0">
    <property type="entry name" value="4-HYDROXY-TETRAHYDRODIPICOLINATE REDUCTASE 1, CHLOROPLASTIC-RELATED"/>
    <property type="match status" value="1"/>
</dbReference>
<evidence type="ECO:0000313" key="17">
    <source>
        <dbReference type="Proteomes" id="UP000193623"/>
    </source>
</evidence>
<dbReference type="PROSITE" id="PS01298">
    <property type="entry name" value="DAPB"/>
    <property type="match status" value="1"/>
</dbReference>
<feature type="domain" description="Dihydrodipicolinate reductase C-terminal" evidence="15">
    <location>
        <begin position="135"/>
        <end position="271"/>
    </location>
</feature>
<dbReference type="Gene3D" id="3.40.50.720">
    <property type="entry name" value="NAD(P)-binding Rossmann-like Domain"/>
    <property type="match status" value="1"/>
</dbReference>
<dbReference type="InterPro" id="IPR036291">
    <property type="entry name" value="NAD(P)-bd_dom_sf"/>
</dbReference>
<evidence type="ECO:0000259" key="15">
    <source>
        <dbReference type="Pfam" id="PF05173"/>
    </source>
</evidence>
<evidence type="ECO:0000256" key="2">
    <source>
        <dbReference type="ARBA" id="ARBA00022490"/>
    </source>
</evidence>
<keyword evidence="2 13" id="KW-0963">Cytoplasm</keyword>
<evidence type="ECO:0000256" key="4">
    <source>
        <dbReference type="ARBA" id="ARBA00022857"/>
    </source>
</evidence>
<evidence type="ECO:0000256" key="9">
    <source>
        <dbReference type="ARBA" id="ARBA00037922"/>
    </source>
</evidence>
<dbReference type="InterPro" id="IPR022663">
    <property type="entry name" value="DapB_C"/>
</dbReference>
<feature type="domain" description="Dihydrodipicolinate reductase N-terminal" evidence="14">
    <location>
        <begin position="11"/>
        <end position="132"/>
    </location>
</feature>
<comment type="caution">
    <text evidence="13">Was originally thought to be a dihydrodipicolinate reductase (DHDPR), catalyzing the conversion of dihydrodipicolinate to tetrahydrodipicolinate. However, it was shown in E.coli that the substrate of the enzymatic reaction is not dihydrodipicolinate (DHDP) but in fact (2S,4S)-4-hydroxy-2,3,4,5-tetrahydrodipicolinic acid (HTPA), the product released by the DapA-catalyzed reaction.</text>
</comment>
<dbReference type="Proteomes" id="UP000193623">
    <property type="component" value="Unassembled WGS sequence"/>
</dbReference>
<evidence type="ECO:0000256" key="5">
    <source>
        <dbReference type="ARBA" id="ARBA00022915"/>
    </source>
</evidence>
<evidence type="ECO:0000256" key="12">
    <source>
        <dbReference type="ARBA" id="ARBA00049396"/>
    </source>
</evidence>
<dbReference type="AlphaFoldDB" id="A0A1Y5SBT7"/>
<evidence type="ECO:0000256" key="10">
    <source>
        <dbReference type="ARBA" id="ARBA00038983"/>
    </source>
</evidence>
<feature type="binding site" evidence="13">
    <location>
        <begin position="105"/>
        <end position="107"/>
    </location>
    <ligand>
        <name>NAD(+)</name>
        <dbReference type="ChEBI" id="CHEBI:57540"/>
    </ligand>
</feature>
<keyword evidence="5 13" id="KW-0220">Diaminopimelate biosynthesis</keyword>
<feature type="active site" description="Proton donor" evidence="13">
    <location>
        <position position="166"/>
    </location>
</feature>
<feature type="binding site" evidence="13">
    <location>
        <begin position="15"/>
        <end position="20"/>
    </location>
    <ligand>
        <name>NAD(+)</name>
        <dbReference type="ChEBI" id="CHEBI:57540"/>
    </ligand>
</feature>
<dbReference type="PIRSF" id="PIRSF000161">
    <property type="entry name" value="DHPR"/>
    <property type="match status" value="1"/>
</dbReference>
<dbReference type="GO" id="GO:0051287">
    <property type="term" value="F:NAD binding"/>
    <property type="evidence" value="ECO:0007669"/>
    <property type="project" value="UniProtKB-UniRule"/>
</dbReference>
<dbReference type="NCBIfam" id="TIGR00036">
    <property type="entry name" value="dapB"/>
    <property type="match status" value="1"/>
</dbReference>
<dbReference type="FunFam" id="3.30.360.10:FF:000004">
    <property type="entry name" value="4-hydroxy-tetrahydrodipicolinate reductase"/>
    <property type="match status" value="1"/>
</dbReference>
<organism evidence="16 17">
    <name type="scientific">Pseudooctadecabacter jejudonensis</name>
    <dbReference type="NCBI Taxonomy" id="1391910"/>
    <lineage>
        <taxon>Bacteria</taxon>
        <taxon>Pseudomonadati</taxon>
        <taxon>Pseudomonadota</taxon>
        <taxon>Alphaproteobacteria</taxon>
        <taxon>Rhodobacterales</taxon>
        <taxon>Paracoccaceae</taxon>
        <taxon>Pseudooctadecabacter</taxon>
    </lineage>
</organism>
<keyword evidence="3 13" id="KW-0028">Amino-acid biosynthesis</keyword>
<keyword evidence="17" id="KW-1185">Reference proteome</keyword>
<evidence type="ECO:0000256" key="11">
    <source>
        <dbReference type="ARBA" id="ARBA00049080"/>
    </source>
</evidence>
<dbReference type="GO" id="GO:0016726">
    <property type="term" value="F:oxidoreductase activity, acting on CH or CH2 groups, NAD or NADP as acceptor"/>
    <property type="evidence" value="ECO:0007669"/>
    <property type="project" value="UniProtKB-UniRule"/>
</dbReference>
<dbReference type="Pfam" id="PF01113">
    <property type="entry name" value="DapB_N"/>
    <property type="match status" value="1"/>
</dbReference>
<keyword evidence="8 13" id="KW-0457">Lysine biosynthesis</keyword>
<feature type="binding site" evidence="13">
    <location>
        <position position="41"/>
    </location>
    <ligand>
        <name>NAD(+)</name>
        <dbReference type="ChEBI" id="CHEBI:57540"/>
    </ligand>
</feature>